<evidence type="ECO:0000313" key="1">
    <source>
        <dbReference type="EMBL" id="VFS41891.1"/>
    </source>
</evidence>
<sequence length="291" mass="29700">MVTCGTVASTSPTRSTLLLLPATSLTLAVTVTVPSASAPTSAAGTLSCQVPSLFTVVCQVLPFSVTVTVWPACASLVPLSSRSCCASAALMMLSSVRLSSVMDGGNVSTVTTRDASALLPLTLVTLTLTCARPSISVSMALAGTVRLQLPSCCTWAVKVWSANFTTTVCPASTPCVWPESVRSAPFSAALSMSSLVTESMVTATALRSSSMGRSAETVLPQASSALACTAIFSGLPALKIGRSARQFASSRWRSPTAAVVNVVDGHHDLRPFGQMGAGAGDGQIGAAAQWH</sequence>
<name>A0A484Z2V2_9ENTR</name>
<dbReference type="EMBL" id="CAADIW010000053">
    <property type="protein sequence ID" value="VFS41891.1"/>
    <property type="molecule type" value="Genomic_DNA"/>
</dbReference>
<evidence type="ECO:0000313" key="2">
    <source>
        <dbReference type="Proteomes" id="UP000351155"/>
    </source>
</evidence>
<accession>A0A484Z2V2</accession>
<protein>
    <submittedName>
        <fullName evidence="1">Uncharacterized protein</fullName>
    </submittedName>
</protein>
<dbReference type="AlphaFoldDB" id="A0A484Z2V2"/>
<dbReference type="Proteomes" id="UP000351155">
    <property type="component" value="Unassembled WGS sequence"/>
</dbReference>
<proteinExistence type="predicted"/>
<organism evidence="1 2">
    <name type="scientific">Enterobacter cancerogenus</name>
    <dbReference type="NCBI Taxonomy" id="69218"/>
    <lineage>
        <taxon>Bacteria</taxon>
        <taxon>Pseudomonadati</taxon>
        <taxon>Pseudomonadota</taxon>
        <taxon>Gammaproteobacteria</taxon>
        <taxon>Enterobacterales</taxon>
        <taxon>Enterobacteriaceae</taxon>
        <taxon>Enterobacter</taxon>
        <taxon>Enterobacter cloacae complex</taxon>
    </lineage>
</organism>
<reference evidence="1 2" key="1">
    <citation type="submission" date="2019-03" db="EMBL/GenBank/DDBJ databases">
        <authorList>
            <consortium name="Pathogen Informatics"/>
        </authorList>
    </citation>
    <scope>NUCLEOTIDE SEQUENCE [LARGE SCALE GENOMIC DNA]</scope>
    <source>
        <strain evidence="1 2">NCTC12126</strain>
    </source>
</reference>
<gene>
    <name evidence="1" type="ORF">NCTC12126_04560</name>
</gene>